<accession>A0ABR3VY92</accession>
<dbReference type="Proteomes" id="UP001586593">
    <property type="component" value="Unassembled WGS sequence"/>
</dbReference>
<feature type="region of interest" description="Disordered" evidence="2">
    <location>
        <begin position="68"/>
        <end position="95"/>
    </location>
</feature>
<dbReference type="Pfam" id="PF00172">
    <property type="entry name" value="Zn_clus"/>
    <property type="match status" value="1"/>
</dbReference>
<evidence type="ECO:0000256" key="1">
    <source>
        <dbReference type="ARBA" id="ARBA00023242"/>
    </source>
</evidence>
<evidence type="ECO:0000256" key="2">
    <source>
        <dbReference type="SAM" id="MobiDB-lite"/>
    </source>
</evidence>
<dbReference type="Gene3D" id="4.10.240.10">
    <property type="entry name" value="Zn(2)-C6 fungal-type DNA-binding domain"/>
    <property type="match status" value="1"/>
</dbReference>
<dbReference type="PROSITE" id="PS00463">
    <property type="entry name" value="ZN2_CY6_FUNGAL_1"/>
    <property type="match status" value="1"/>
</dbReference>
<keyword evidence="5" id="KW-1185">Reference proteome</keyword>
<dbReference type="InterPro" id="IPR052400">
    <property type="entry name" value="Zn2-C6_fungal_TF"/>
</dbReference>
<sequence>MYKPAPARPKKTSICRSRTGCKTCRKRRKKCDEKKPSCGSCLKLGRICEPISPTFEFRDVSMSSSKAKRSTRINATPEVTNASSSANTPLRTQDAFGSPKDYQLVLSPTLSMFESTSISEESHALLPFPITQKDIDAFFNLAFKEDDTNGHPLDLMSSLSQTNLSSQETFPGTDIRQDRFDANSVQETTVSMPSTLLPNRDINIALSFYLSISLRGNSYN</sequence>
<feature type="domain" description="Zn(2)-C6 fungal-type" evidence="3">
    <location>
        <begin position="20"/>
        <end position="48"/>
    </location>
</feature>
<dbReference type="CDD" id="cd00067">
    <property type="entry name" value="GAL4"/>
    <property type="match status" value="1"/>
</dbReference>
<dbReference type="PANTHER" id="PTHR47657">
    <property type="entry name" value="STEROL REGULATORY ELEMENT-BINDING PROTEIN ECM22"/>
    <property type="match status" value="1"/>
</dbReference>
<dbReference type="PANTHER" id="PTHR47657:SF7">
    <property type="entry name" value="STEROL REGULATORY ELEMENT-BINDING PROTEIN ECM22"/>
    <property type="match status" value="1"/>
</dbReference>
<gene>
    <name evidence="4" type="ORF">VTK73DRAFT_10137</name>
</gene>
<reference evidence="4 5" key="1">
    <citation type="journal article" date="2024" name="Commun. Biol.">
        <title>Comparative genomic analysis of thermophilic fungi reveals convergent evolutionary adaptations and gene losses.</title>
        <authorList>
            <person name="Steindorff A.S."/>
            <person name="Aguilar-Pontes M.V."/>
            <person name="Robinson A.J."/>
            <person name="Andreopoulos B."/>
            <person name="LaButti K."/>
            <person name="Kuo A."/>
            <person name="Mondo S."/>
            <person name="Riley R."/>
            <person name="Otillar R."/>
            <person name="Haridas S."/>
            <person name="Lipzen A."/>
            <person name="Grimwood J."/>
            <person name="Schmutz J."/>
            <person name="Clum A."/>
            <person name="Reid I.D."/>
            <person name="Moisan M.C."/>
            <person name="Butler G."/>
            <person name="Nguyen T.T.M."/>
            <person name="Dewar K."/>
            <person name="Conant G."/>
            <person name="Drula E."/>
            <person name="Henrissat B."/>
            <person name="Hansel C."/>
            <person name="Singer S."/>
            <person name="Hutchinson M.I."/>
            <person name="de Vries R.P."/>
            <person name="Natvig D.O."/>
            <person name="Powell A.J."/>
            <person name="Tsang A."/>
            <person name="Grigoriev I.V."/>
        </authorList>
    </citation>
    <scope>NUCLEOTIDE SEQUENCE [LARGE SCALE GENOMIC DNA]</scope>
    <source>
        <strain evidence="4 5">ATCC 24622</strain>
    </source>
</reference>
<evidence type="ECO:0000313" key="5">
    <source>
        <dbReference type="Proteomes" id="UP001586593"/>
    </source>
</evidence>
<dbReference type="InterPro" id="IPR036864">
    <property type="entry name" value="Zn2-C6_fun-type_DNA-bd_sf"/>
</dbReference>
<dbReference type="PROSITE" id="PS50048">
    <property type="entry name" value="ZN2_CY6_FUNGAL_2"/>
    <property type="match status" value="1"/>
</dbReference>
<dbReference type="SMART" id="SM00066">
    <property type="entry name" value="GAL4"/>
    <property type="match status" value="1"/>
</dbReference>
<comment type="caution">
    <text evidence="4">The sequence shown here is derived from an EMBL/GenBank/DDBJ whole genome shotgun (WGS) entry which is preliminary data.</text>
</comment>
<feature type="compositionally biased region" description="Polar residues" evidence="2">
    <location>
        <begin position="72"/>
        <end position="91"/>
    </location>
</feature>
<name>A0ABR3VY92_9PEZI</name>
<dbReference type="SUPFAM" id="SSF57701">
    <property type="entry name" value="Zn2/Cys6 DNA-binding domain"/>
    <property type="match status" value="1"/>
</dbReference>
<evidence type="ECO:0000313" key="4">
    <source>
        <dbReference type="EMBL" id="KAL1848338.1"/>
    </source>
</evidence>
<keyword evidence="1" id="KW-0539">Nucleus</keyword>
<evidence type="ECO:0000259" key="3">
    <source>
        <dbReference type="PROSITE" id="PS50048"/>
    </source>
</evidence>
<organism evidence="4 5">
    <name type="scientific">Phialemonium thermophilum</name>
    <dbReference type="NCBI Taxonomy" id="223376"/>
    <lineage>
        <taxon>Eukaryota</taxon>
        <taxon>Fungi</taxon>
        <taxon>Dikarya</taxon>
        <taxon>Ascomycota</taxon>
        <taxon>Pezizomycotina</taxon>
        <taxon>Sordariomycetes</taxon>
        <taxon>Sordariomycetidae</taxon>
        <taxon>Cephalothecales</taxon>
        <taxon>Cephalothecaceae</taxon>
        <taxon>Phialemonium</taxon>
    </lineage>
</organism>
<protein>
    <recommendedName>
        <fullName evidence="3">Zn(2)-C6 fungal-type domain-containing protein</fullName>
    </recommendedName>
</protein>
<dbReference type="InterPro" id="IPR001138">
    <property type="entry name" value="Zn2Cys6_DnaBD"/>
</dbReference>
<proteinExistence type="predicted"/>
<dbReference type="EMBL" id="JAZHXJ010000926">
    <property type="protein sequence ID" value="KAL1848338.1"/>
    <property type="molecule type" value="Genomic_DNA"/>
</dbReference>